<dbReference type="Proteomes" id="UP001049176">
    <property type="component" value="Chromosome 3"/>
</dbReference>
<sequence length="84" mass="9216">MGRTPTGNPHGRPQGLKGEKLKILKDMEGAYEKIPSDIAKLAARKIVELWGTSTALCAVPEEGIYTPDEPLEKWPEGLERDNAT</sequence>
<keyword evidence="3" id="KW-1185">Reference proteome</keyword>
<evidence type="ECO:0000313" key="2">
    <source>
        <dbReference type="EMBL" id="KAG7096135.1"/>
    </source>
</evidence>
<dbReference type="GeneID" id="66075885"/>
<name>A0A9P8ABI4_9AGAR</name>
<evidence type="ECO:0000313" key="3">
    <source>
        <dbReference type="Proteomes" id="UP001049176"/>
    </source>
</evidence>
<dbReference type="RefSeq" id="XP_043012605.1">
    <property type="nucleotide sequence ID" value="XM_043151509.1"/>
</dbReference>
<evidence type="ECO:0008006" key="4">
    <source>
        <dbReference type="Google" id="ProtNLM"/>
    </source>
</evidence>
<proteinExistence type="predicted"/>
<dbReference type="KEGG" id="more:E1B28_006809"/>
<comment type="caution">
    <text evidence="2">The sequence shown here is derived from an EMBL/GenBank/DDBJ whole genome shotgun (WGS) entry which is preliminary data.</text>
</comment>
<organism evidence="2 3">
    <name type="scientific">Marasmius oreades</name>
    <name type="common">fairy-ring Marasmius</name>
    <dbReference type="NCBI Taxonomy" id="181124"/>
    <lineage>
        <taxon>Eukaryota</taxon>
        <taxon>Fungi</taxon>
        <taxon>Dikarya</taxon>
        <taxon>Basidiomycota</taxon>
        <taxon>Agaricomycotina</taxon>
        <taxon>Agaricomycetes</taxon>
        <taxon>Agaricomycetidae</taxon>
        <taxon>Agaricales</taxon>
        <taxon>Marasmiineae</taxon>
        <taxon>Marasmiaceae</taxon>
        <taxon>Marasmius</taxon>
    </lineage>
</organism>
<feature type="compositionally biased region" description="Basic and acidic residues" evidence="1">
    <location>
        <begin position="70"/>
        <end position="84"/>
    </location>
</feature>
<reference evidence="2" key="1">
    <citation type="journal article" date="2021" name="Genome Biol. Evol.">
        <title>The assembled and annotated genome of the fairy-ring fungus Marasmius oreades.</title>
        <authorList>
            <person name="Hiltunen M."/>
            <person name="Ament-Velasquez S.L."/>
            <person name="Johannesson H."/>
        </authorList>
    </citation>
    <scope>NUCLEOTIDE SEQUENCE</scope>
    <source>
        <strain evidence="2">03SP1</strain>
    </source>
</reference>
<gene>
    <name evidence="2" type="ORF">E1B28_006809</name>
</gene>
<evidence type="ECO:0000256" key="1">
    <source>
        <dbReference type="SAM" id="MobiDB-lite"/>
    </source>
</evidence>
<accession>A0A9P8ABI4</accession>
<feature type="region of interest" description="Disordered" evidence="1">
    <location>
        <begin position="65"/>
        <end position="84"/>
    </location>
</feature>
<dbReference type="EMBL" id="CM032183">
    <property type="protein sequence ID" value="KAG7096135.1"/>
    <property type="molecule type" value="Genomic_DNA"/>
</dbReference>
<protein>
    <recommendedName>
        <fullName evidence="4">DUF5681 domain-containing protein</fullName>
    </recommendedName>
</protein>
<dbReference type="AlphaFoldDB" id="A0A9P8ABI4"/>